<dbReference type="RefSeq" id="WP_066483237.1">
    <property type="nucleotide sequence ID" value="NZ_BCNT01000020.1"/>
</dbReference>
<proteinExistence type="predicted"/>
<protein>
    <recommendedName>
        <fullName evidence="3">Tail fiber protein</fullName>
    </recommendedName>
</protein>
<reference evidence="2" key="1">
    <citation type="journal article" date="2019" name="Int. J. Syst. Evol. Microbiol.">
        <title>The Global Catalogue of Microorganisms (GCM) 10K type strain sequencing project: providing services to taxonomists for standard genome sequencing and annotation.</title>
        <authorList>
            <consortium name="The Broad Institute Genomics Platform"/>
            <consortium name="The Broad Institute Genome Sequencing Center for Infectious Disease"/>
            <person name="Wu L."/>
            <person name="Ma J."/>
        </authorList>
    </citation>
    <scope>NUCLEOTIDE SEQUENCE [LARGE SCALE GENOMIC DNA]</scope>
    <source>
        <strain evidence="2">TISTR 1906</strain>
    </source>
</reference>
<organism evidence="1 2">
    <name type="scientific">Comamonas terrae</name>
    <dbReference type="NCBI Taxonomy" id="673548"/>
    <lineage>
        <taxon>Bacteria</taxon>
        <taxon>Pseudomonadati</taxon>
        <taxon>Pseudomonadota</taxon>
        <taxon>Betaproteobacteria</taxon>
        <taxon>Burkholderiales</taxon>
        <taxon>Comamonadaceae</taxon>
        <taxon>Comamonas</taxon>
    </lineage>
</organism>
<accession>A0ABW5USM1</accession>
<gene>
    <name evidence="1" type="ORF">ACFSW6_19260</name>
</gene>
<dbReference type="EMBL" id="JBHUMV010000009">
    <property type="protein sequence ID" value="MFD2756216.1"/>
    <property type="molecule type" value="Genomic_DNA"/>
</dbReference>
<keyword evidence="2" id="KW-1185">Reference proteome</keyword>
<evidence type="ECO:0000313" key="2">
    <source>
        <dbReference type="Proteomes" id="UP001597463"/>
    </source>
</evidence>
<dbReference type="Proteomes" id="UP001597463">
    <property type="component" value="Unassembled WGS sequence"/>
</dbReference>
<sequence length="392" mass="40098">MASPVDTSVKHFYSSMAGAPTLAGQAGSMIALLDACLVTGWGLKAVDSAVISNGVCRMNFASGKSAAEVAAVILVAGATPAGLNGEQKVTAISSTWVEFKTALPDGPVSGSVTFKMAPAGWAKVFAGTNLAAYQSLDPQSTKMFVRVDDTAAADCRLRGYESMTDVSTGVGLFPTDSQINGGGWLNKSGTAGATPVKWRIVANSRSVYISVVGYTASDSRADAGRTVFIGDFQSYRPGGDPYAFAIGCATSSGYSQTTGVCDGVNNSDQYAPRGYSGLGSAVGLNSFPESGSTGTSGTTGSFGAFPSPIDGGLRITRRLMLEGSTPRGGIPGLYTISQSGVGAYIAPLTRLLGVGPLDKRNLLAIGCGSNSSIYPSTNLGISLIDIDGPWEY</sequence>
<comment type="caution">
    <text evidence="1">The sequence shown here is derived from an EMBL/GenBank/DDBJ whole genome shotgun (WGS) entry which is preliminary data.</text>
</comment>
<name>A0ABW5USM1_9BURK</name>
<evidence type="ECO:0008006" key="3">
    <source>
        <dbReference type="Google" id="ProtNLM"/>
    </source>
</evidence>
<evidence type="ECO:0000313" key="1">
    <source>
        <dbReference type="EMBL" id="MFD2756216.1"/>
    </source>
</evidence>